<reference evidence="2 3" key="1">
    <citation type="journal article" date="2013" name="Genome Announc.">
        <title>Draft Genome Sequence of Amycolatopsis decaplanina Strain DSM 44594T.</title>
        <authorList>
            <person name="Kaur N."/>
            <person name="Kumar S."/>
            <person name="Bala M."/>
            <person name="Raghava G.P."/>
            <person name="Mayilraj S."/>
        </authorList>
    </citation>
    <scope>NUCLEOTIDE SEQUENCE [LARGE SCALE GENOMIC DNA]</scope>
    <source>
        <strain evidence="2 3">DSM 44594</strain>
    </source>
</reference>
<feature type="domain" description="DUF559" evidence="1">
    <location>
        <begin position="229"/>
        <end position="293"/>
    </location>
</feature>
<dbReference type="PATRIC" id="fig|1284240.4.peg.5602"/>
<dbReference type="AlphaFoldDB" id="M2Z0Q3"/>
<keyword evidence="3" id="KW-1185">Reference proteome</keyword>
<dbReference type="Gene3D" id="3.40.960.10">
    <property type="entry name" value="VSR Endonuclease"/>
    <property type="match status" value="1"/>
</dbReference>
<dbReference type="RefSeq" id="WP_007033329.1">
    <property type="nucleotide sequence ID" value="NZ_AOHO01000069.1"/>
</dbReference>
<comment type="caution">
    <text evidence="2">The sequence shown here is derived from an EMBL/GenBank/DDBJ whole genome shotgun (WGS) entry which is preliminary data.</text>
</comment>
<evidence type="ECO:0000313" key="2">
    <source>
        <dbReference type="EMBL" id="EME54508.1"/>
    </source>
</evidence>
<dbReference type="OrthoDB" id="3173471at2"/>
<accession>M2Z0Q3</accession>
<name>M2Z0Q3_9PSEU</name>
<evidence type="ECO:0000313" key="3">
    <source>
        <dbReference type="Proteomes" id="UP000054226"/>
    </source>
</evidence>
<proteinExistence type="predicted"/>
<protein>
    <recommendedName>
        <fullName evidence="1">DUF559 domain-containing protein</fullName>
    </recommendedName>
</protein>
<organism evidence="2 3">
    <name type="scientific">Amycolatopsis decaplanina DSM 44594</name>
    <dbReference type="NCBI Taxonomy" id="1284240"/>
    <lineage>
        <taxon>Bacteria</taxon>
        <taxon>Bacillati</taxon>
        <taxon>Actinomycetota</taxon>
        <taxon>Actinomycetes</taxon>
        <taxon>Pseudonocardiales</taxon>
        <taxon>Pseudonocardiaceae</taxon>
        <taxon>Amycolatopsis</taxon>
    </lineage>
</organism>
<evidence type="ECO:0000259" key="1">
    <source>
        <dbReference type="Pfam" id="PF04480"/>
    </source>
</evidence>
<dbReference type="InterPro" id="IPR011335">
    <property type="entry name" value="Restrct_endonuc-II-like"/>
</dbReference>
<dbReference type="Proteomes" id="UP000054226">
    <property type="component" value="Unassembled WGS sequence"/>
</dbReference>
<sequence length="314" mass="35757">MPRNHYAEVADFSGPFLGSRAVSEGDLTRSQLRSGPYNRLFQNVYVPIRIPQDHVLRCKAAILAAPASAVLTGCSAATVRGFPFALDNDPVEFVIPEEEGFHFQRGMHLKRSRLIGEDFEPWRDGRIATPLRMTMDILANTRLHRSFPRVVGLVDALIHAGFVEREQLERYFEHRHDHGIVRARKALELSDGRAESIPESEVRTWLRIHDIEAEPQVEVYRGERFLGRLDLAIREAKLAIEYDGAWHLEGEQPRLDAERRTLMEADGWRFIVITKEELYGDPKAMVARVRDALRASPLPQVGDQLRGHRCPSIG</sequence>
<gene>
    <name evidence="2" type="ORF">H074_27538</name>
</gene>
<dbReference type="EMBL" id="AOHO01000069">
    <property type="protein sequence ID" value="EME54508.1"/>
    <property type="molecule type" value="Genomic_DNA"/>
</dbReference>
<dbReference type="InterPro" id="IPR007569">
    <property type="entry name" value="DUF559"/>
</dbReference>
<dbReference type="Pfam" id="PF04480">
    <property type="entry name" value="DUF559"/>
    <property type="match status" value="1"/>
</dbReference>
<dbReference type="SUPFAM" id="SSF52980">
    <property type="entry name" value="Restriction endonuclease-like"/>
    <property type="match status" value="1"/>
</dbReference>